<dbReference type="RefSeq" id="WP_317545930.1">
    <property type="nucleotide sequence ID" value="NZ_JAWLKB010000048.1"/>
</dbReference>
<gene>
    <name evidence="2" type="ORF">R3Q16_33195</name>
</gene>
<dbReference type="EMBL" id="JAWLKB010000048">
    <property type="protein sequence ID" value="MDV6271465.1"/>
    <property type="molecule type" value="Genomic_DNA"/>
</dbReference>
<protein>
    <submittedName>
        <fullName evidence="2">DUF6191 domain-containing protein</fullName>
    </submittedName>
</protein>
<dbReference type="Pfam" id="PF19690">
    <property type="entry name" value="DUF6191"/>
    <property type="match status" value="1"/>
</dbReference>
<accession>A0ABU4C4N0</accession>
<name>A0ABU4C4N0_RHOGO</name>
<reference evidence="2 3" key="1">
    <citation type="submission" date="2023-10" db="EMBL/GenBank/DDBJ databases">
        <title>Development of a sustainable strategy for remediation of hydrocarbon-contaminated territories based on the waste exchange concept.</title>
        <authorList>
            <person name="Krivoruchko A."/>
        </authorList>
    </citation>
    <scope>NUCLEOTIDE SEQUENCE [LARGE SCALE GENOMIC DNA]</scope>
    <source>
        <strain evidence="2 3">IEGM 1203</strain>
    </source>
</reference>
<evidence type="ECO:0000256" key="1">
    <source>
        <dbReference type="SAM" id="MobiDB-lite"/>
    </source>
</evidence>
<evidence type="ECO:0000313" key="3">
    <source>
        <dbReference type="Proteomes" id="UP001185927"/>
    </source>
</evidence>
<sequence>MHREDESDGDPPWVSVDPEANKVVLRRQI</sequence>
<proteinExistence type="predicted"/>
<dbReference type="InterPro" id="IPR045684">
    <property type="entry name" value="DUF6191"/>
</dbReference>
<comment type="caution">
    <text evidence="2">The sequence shown here is derived from an EMBL/GenBank/DDBJ whole genome shotgun (WGS) entry which is preliminary data.</text>
</comment>
<keyword evidence="3" id="KW-1185">Reference proteome</keyword>
<dbReference type="Proteomes" id="UP001185927">
    <property type="component" value="Unassembled WGS sequence"/>
</dbReference>
<feature type="region of interest" description="Disordered" evidence="1">
    <location>
        <begin position="1"/>
        <end position="29"/>
    </location>
</feature>
<organism evidence="2 3">
    <name type="scientific">Rhodococcus globerulus</name>
    <dbReference type="NCBI Taxonomy" id="33008"/>
    <lineage>
        <taxon>Bacteria</taxon>
        <taxon>Bacillati</taxon>
        <taxon>Actinomycetota</taxon>
        <taxon>Actinomycetes</taxon>
        <taxon>Mycobacteriales</taxon>
        <taxon>Nocardiaceae</taxon>
        <taxon>Rhodococcus</taxon>
    </lineage>
</organism>
<evidence type="ECO:0000313" key="2">
    <source>
        <dbReference type="EMBL" id="MDV6271465.1"/>
    </source>
</evidence>